<evidence type="ECO:0000313" key="1">
    <source>
        <dbReference type="EMBL" id="EHI68982.1"/>
    </source>
</evidence>
<dbReference type="SUPFAM" id="SSF51182">
    <property type="entry name" value="RmlC-like cupins"/>
    <property type="match status" value="1"/>
</dbReference>
<dbReference type="Proteomes" id="UP000003330">
    <property type="component" value="Unassembled WGS sequence"/>
</dbReference>
<dbReference type="PANTHER" id="PTHR37943:SF1">
    <property type="entry name" value="PROTEIN VES"/>
    <property type="match status" value="1"/>
</dbReference>
<dbReference type="Pfam" id="PF05962">
    <property type="entry name" value="HutD"/>
    <property type="match status" value="1"/>
</dbReference>
<keyword evidence="2" id="KW-1185">Reference proteome</keyword>
<dbReference type="EMBL" id="AEUX02000007">
    <property type="protein sequence ID" value="EHI68982.1"/>
    <property type="molecule type" value="Genomic_DNA"/>
</dbReference>
<organism evidence="1 2">
    <name type="scientific">Streptococcus ictaluri 707-05</name>
    <dbReference type="NCBI Taxonomy" id="764299"/>
    <lineage>
        <taxon>Bacteria</taxon>
        <taxon>Bacillati</taxon>
        <taxon>Bacillota</taxon>
        <taxon>Bacilli</taxon>
        <taxon>Lactobacillales</taxon>
        <taxon>Streptococcaceae</taxon>
        <taxon>Streptococcus</taxon>
    </lineage>
</organism>
<reference evidence="1 2" key="1">
    <citation type="journal article" date="2014" name="Int. J. Syst. Evol. Microbiol.">
        <title>Phylogenomics and the dynamic genome evolution of the genus Streptococcus.</title>
        <authorList>
            <consortium name="The Broad Institute Genome Sequencing Platform"/>
            <person name="Richards V.P."/>
            <person name="Palmer S.R."/>
            <person name="Pavinski Bitar P.D."/>
            <person name="Qin X."/>
            <person name="Weinstock G.M."/>
            <person name="Highlander S.K."/>
            <person name="Town C.D."/>
            <person name="Burne R.A."/>
            <person name="Stanhope M.J."/>
        </authorList>
    </citation>
    <scope>NUCLEOTIDE SEQUENCE [LARGE SCALE GENOMIC DNA]</scope>
    <source>
        <strain evidence="1 2">707-05</strain>
    </source>
</reference>
<evidence type="ECO:0008006" key="3">
    <source>
        <dbReference type="Google" id="ProtNLM"/>
    </source>
</evidence>
<sequence length="197" mass="22909">MIDISLIRPSDYVQSDWSGGKTTQLYLYPEKGHYKPGHFAYRLSTATVALRQTTFTLLEDYHRLLMPLDKTIILSDLSHSKEISLAPFESYAFEGSSRMVSRGTCQDVNLIYDDHYKGQLKAIWQADDIEESSAHIHLIYALEDIEIKLENQQQITLPHKHLLVLKDNQQKTNWHMSQKGKTYQKPLAIWTELWETL</sequence>
<name>G5K5G7_9STRE</name>
<dbReference type="InterPro" id="IPR011051">
    <property type="entry name" value="RmlC_Cupin_sf"/>
</dbReference>
<gene>
    <name evidence="1" type="ORF">STRIC_2082</name>
</gene>
<dbReference type="InterPro" id="IPR010282">
    <property type="entry name" value="Uncharacterised_HutD/Ves"/>
</dbReference>
<comment type="caution">
    <text evidence="1">The sequence shown here is derived from an EMBL/GenBank/DDBJ whole genome shotgun (WGS) entry which is preliminary data.</text>
</comment>
<accession>G5K5G7</accession>
<dbReference type="InterPro" id="IPR014710">
    <property type="entry name" value="RmlC-like_jellyroll"/>
</dbReference>
<dbReference type="RefSeq" id="WP_008089902.1">
    <property type="nucleotide sequence ID" value="NZ_AEUX02000007.1"/>
</dbReference>
<dbReference type="STRING" id="764299.STRIC_2082"/>
<evidence type="ECO:0000313" key="2">
    <source>
        <dbReference type="Proteomes" id="UP000003330"/>
    </source>
</evidence>
<dbReference type="Gene3D" id="2.60.120.10">
    <property type="entry name" value="Jelly Rolls"/>
    <property type="match status" value="1"/>
</dbReference>
<proteinExistence type="predicted"/>
<dbReference type="PANTHER" id="PTHR37943">
    <property type="entry name" value="PROTEIN VES"/>
    <property type="match status" value="1"/>
</dbReference>
<dbReference type="OrthoDB" id="9786443at2"/>
<dbReference type="eggNOG" id="COG3758">
    <property type="taxonomic scope" value="Bacteria"/>
</dbReference>
<dbReference type="AlphaFoldDB" id="G5K5G7"/>
<protein>
    <recommendedName>
        <fullName evidence="3">HutD</fullName>
    </recommendedName>
</protein>